<organism evidence="2 3">
    <name type="scientific">Nephila pilipes</name>
    <name type="common">Giant wood spider</name>
    <name type="synonym">Nephila maculata</name>
    <dbReference type="NCBI Taxonomy" id="299642"/>
    <lineage>
        <taxon>Eukaryota</taxon>
        <taxon>Metazoa</taxon>
        <taxon>Ecdysozoa</taxon>
        <taxon>Arthropoda</taxon>
        <taxon>Chelicerata</taxon>
        <taxon>Arachnida</taxon>
        <taxon>Araneae</taxon>
        <taxon>Araneomorphae</taxon>
        <taxon>Entelegynae</taxon>
        <taxon>Araneoidea</taxon>
        <taxon>Nephilidae</taxon>
        <taxon>Nephila</taxon>
    </lineage>
</organism>
<evidence type="ECO:0000313" key="3">
    <source>
        <dbReference type="Proteomes" id="UP000887013"/>
    </source>
</evidence>
<feature type="region of interest" description="Disordered" evidence="1">
    <location>
        <begin position="22"/>
        <end position="89"/>
    </location>
</feature>
<proteinExistence type="predicted"/>
<keyword evidence="3" id="KW-1185">Reference proteome</keyword>
<evidence type="ECO:0000256" key="1">
    <source>
        <dbReference type="SAM" id="MobiDB-lite"/>
    </source>
</evidence>
<name>A0A8X6TDB4_NEPPI</name>
<accession>A0A8X6TDB4</accession>
<dbReference type="EMBL" id="BMAW01005704">
    <property type="protein sequence ID" value="GFS95562.1"/>
    <property type="molecule type" value="Genomic_DNA"/>
</dbReference>
<comment type="caution">
    <text evidence="2">The sequence shown here is derived from an EMBL/GenBank/DDBJ whole genome shotgun (WGS) entry which is preliminary data.</text>
</comment>
<gene>
    <name evidence="2" type="ORF">NPIL_627341</name>
</gene>
<evidence type="ECO:0000313" key="2">
    <source>
        <dbReference type="EMBL" id="GFS95562.1"/>
    </source>
</evidence>
<reference evidence="2" key="1">
    <citation type="submission" date="2020-08" db="EMBL/GenBank/DDBJ databases">
        <title>Multicomponent nature underlies the extraordinary mechanical properties of spider dragline silk.</title>
        <authorList>
            <person name="Kono N."/>
            <person name="Nakamura H."/>
            <person name="Mori M."/>
            <person name="Yoshida Y."/>
            <person name="Ohtoshi R."/>
            <person name="Malay A.D."/>
            <person name="Moran D.A.P."/>
            <person name="Tomita M."/>
            <person name="Numata K."/>
            <person name="Arakawa K."/>
        </authorList>
    </citation>
    <scope>NUCLEOTIDE SEQUENCE</scope>
</reference>
<feature type="compositionally biased region" description="Basic and acidic residues" evidence="1">
    <location>
        <begin position="38"/>
        <end position="51"/>
    </location>
</feature>
<dbReference type="AlphaFoldDB" id="A0A8X6TDB4"/>
<dbReference type="Proteomes" id="UP000887013">
    <property type="component" value="Unassembled WGS sequence"/>
</dbReference>
<protein>
    <submittedName>
        <fullName evidence="2">Uncharacterized protein</fullName>
    </submittedName>
</protein>
<sequence>MVNSRSRRHHWRFSDWRTLANGWQHRPSRRDGGSAPLEHNRRESAIKDGGQRVRGGGASQRTEQNSPQRHRCGGSEHLNEHNVRSRLCL</sequence>
<feature type="compositionally biased region" description="Basic and acidic residues" evidence="1">
    <location>
        <begin position="73"/>
        <end position="83"/>
    </location>
</feature>